<protein>
    <submittedName>
        <fullName evidence="1">Toxin RelE</fullName>
    </submittedName>
</protein>
<dbReference type="AlphaFoldDB" id="A0A679IBQ6"/>
<evidence type="ECO:0000313" key="1">
    <source>
        <dbReference type="EMBL" id="BBU70044.1"/>
    </source>
</evidence>
<reference evidence="2" key="1">
    <citation type="submission" date="2020-01" db="EMBL/GenBank/DDBJ databases">
        <title>Phosphoaccumulans saitamaens gen. nov., sp. nov., a polyphosphate accumulating bacterium isolated from surface river water.</title>
        <authorList>
            <person name="Watanabe K."/>
            <person name="Suda W."/>
        </authorList>
    </citation>
    <scope>NUCLEOTIDE SEQUENCE [LARGE SCALE GENOMIC DNA]</scope>
    <source>
        <strain evidence="2">ICHIAU1</strain>
    </source>
</reference>
<accession>A0A679IBQ6</accession>
<dbReference type="OrthoDB" id="9797093at2"/>
<proteinExistence type="predicted"/>
<dbReference type="Proteomes" id="UP000463961">
    <property type="component" value="Chromosome"/>
</dbReference>
<sequence length="108" mass="12347">MKDIEFLGDSLDALRSFPDGARQDSGYQLDKVQRGLDPDDWKPMKTIGSGVKEIRLTDEQGQFRVVYVAKLADAVYVLHCFKKTTQKTSPKDIDLAKSRYKELVRTHK</sequence>
<dbReference type="InterPro" id="IPR009241">
    <property type="entry name" value="HigB-like"/>
</dbReference>
<keyword evidence="2" id="KW-1185">Reference proteome</keyword>
<evidence type="ECO:0000313" key="2">
    <source>
        <dbReference type="Proteomes" id="UP000463961"/>
    </source>
</evidence>
<gene>
    <name evidence="1" type="ORF">ICHIAU1_23270</name>
</gene>
<dbReference type="Pfam" id="PF05973">
    <property type="entry name" value="Gp49"/>
    <property type="match status" value="1"/>
</dbReference>
<organism evidence="1 2">
    <name type="scientific">Fluviibacter phosphoraccumulans</name>
    <dbReference type="NCBI Taxonomy" id="1751046"/>
    <lineage>
        <taxon>Bacteria</taxon>
        <taxon>Pseudomonadati</taxon>
        <taxon>Pseudomonadota</taxon>
        <taxon>Betaproteobacteria</taxon>
        <taxon>Rhodocyclales</taxon>
        <taxon>Fluviibacteraceae</taxon>
        <taxon>Fluviibacter</taxon>
    </lineage>
</organism>
<dbReference type="RefSeq" id="WP_162049321.1">
    <property type="nucleotide sequence ID" value="NZ_AP019011.1"/>
</dbReference>
<name>A0A679IBQ6_9RHOO</name>
<dbReference type="EMBL" id="AP022345">
    <property type="protein sequence ID" value="BBU70044.1"/>
    <property type="molecule type" value="Genomic_DNA"/>
</dbReference>